<proteinExistence type="predicted"/>
<evidence type="ECO:0000256" key="2">
    <source>
        <dbReference type="ARBA" id="ARBA00011901"/>
    </source>
</evidence>
<evidence type="ECO:0000256" key="3">
    <source>
        <dbReference type="ARBA" id="ARBA00022801"/>
    </source>
</evidence>
<keyword evidence="6" id="KW-1185">Reference proteome</keyword>
<protein>
    <recommendedName>
        <fullName evidence="2">N-acetylmuramoyl-L-alanine amidase</fullName>
        <ecNumber evidence="2">3.5.1.28</ecNumber>
    </recommendedName>
</protein>
<evidence type="ECO:0000259" key="4">
    <source>
        <dbReference type="SMART" id="SM00646"/>
    </source>
</evidence>
<dbReference type="Gene3D" id="3.40.630.40">
    <property type="entry name" value="Zn-dependent exopeptidases"/>
    <property type="match status" value="1"/>
</dbReference>
<dbReference type="eggNOG" id="COG0860">
    <property type="taxonomic scope" value="Bacteria"/>
</dbReference>
<dbReference type="RefSeq" id="WP_370568887.1">
    <property type="nucleotide sequence ID" value="NZ_BBLT01000010.1"/>
</dbReference>
<dbReference type="STRING" id="153721.MYP_4150"/>
<dbReference type="EC" id="3.5.1.28" evidence="2"/>
<dbReference type="SMART" id="SM00646">
    <property type="entry name" value="Ami_3"/>
    <property type="match status" value="1"/>
</dbReference>
<keyword evidence="3" id="KW-0378">Hydrolase</keyword>
<dbReference type="InterPro" id="IPR002508">
    <property type="entry name" value="MurNAc-LAA_cat"/>
</dbReference>
<evidence type="ECO:0000313" key="5">
    <source>
        <dbReference type="EMBL" id="GAL86920.1"/>
    </source>
</evidence>
<dbReference type="GO" id="GO:0008745">
    <property type="term" value="F:N-acetylmuramoyl-L-alanine amidase activity"/>
    <property type="evidence" value="ECO:0007669"/>
    <property type="project" value="UniProtKB-EC"/>
</dbReference>
<evidence type="ECO:0000256" key="1">
    <source>
        <dbReference type="ARBA" id="ARBA00001561"/>
    </source>
</evidence>
<comment type="caution">
    <text evidence="5">The sequence shown here is derived from an EMBL/GenBank/DDBJ whole genome shotgun (WGS) entry which is preliminary data.</text>
</comment>
<accession>A0A098LIZ9</accession>
<reference evidence="5 6" key="1">
    <citation type="submission" date="2014-09" db="EMBL/GenBank/DDBJ databases">
        <title>Sporocytophaga myxococcoides PG-01 genome sequencing.</title>
        <authorList>
            <person name="Liu L."/>
            <person name="Gao P.J."/>
            <person name="Chen G.J."/>
            <person name="Wang L.S."/>
        </authorList>
    </citation>
    <scope>NUCLEOTIDE SEQUENCE [LARGE SCALE GENOMIC DNA]</scope>
    <source>
        <strain evidence="5 6">PG-01</strain>
    </source>
</reference>
<gene>
    <name evidence="5" type="ORF">MYP_4150</name>
</gene>
<dbReference type="PANTHER" id="PTHR30404">
    <property type="entry name" value="N-ACETYLMURAMOYL-L-ALANINE AMIDASE"/>
    <property type="match status" value="1"/>
</dbReference>
<dbReference type="FunFam" id="3.40.630.40:FF:000005">
    <property type="entry name" value="N-acetylmuramoyl-L-alanine amidase (AmiA)"/>
    <property type="match status" value="1"/>
</dbReference>
<name>A0A098LIZ9_9BACT</name>
<dbReference type="AlphaFoldDB" id="A0A098LIZ9"/>
<evidence type="ECO:0000313" key="6">
    <source>
        <dbReference type="Proteomes" id="UP000030185"/>
    </source>
</evidence>
<sequence length="234" mass="26386">MKTIVIDPGHGGKDPGCMKNKTKEKDIALDISLKVGQLIQENMPDVKVIFTRKDDRFVELHDRAGIANKNHADLFISVHVNSGPAGMHGTETYCMGLHKTEQNLEIAQRENSSILMEDDHKENYEGFDPNSPQSYILFSLYQNAFMHSSMKLAHKIETEFKQSNKRHSRGVKQAGFLVLWKTSMPSVLVETGFITDTADFKILNSESGRFDSAWGIYSAIEDYKKDIESVGLED</sequence>
<dbReference type="PANTHER" id="PTHR30404:SF0">
    <property type="entry name" value="N-ACETYLMURAMOYL-L-ALANINE AMIDASE AMIC"/>
    <property type="match status" value="1"/>
</dbReference>
<dbReference type="GO" id="GO:0030288">
    <property type="term" value="C:outer membrane-bounded periplasmic space"/>
    <property type="evidence" value="ECO:0007669"/>
    <property type="project" value="TreeGrafter"/>
</dbReference>
<dbReference type="CDD" id="cd02696">
    <property type="entry name" value="MurNAc-LAA"/>
    <property type="match status" value="1"/>
</dbReference>
<feature type="domain" description="MurNAc-LAA" evidence="4">
    <location>
        <begin position="64"/>
        <end position="221"/>
    </location>
</feature>
<organism evidence="5 6">
    <name type="scientific">Sporocytophaga myxococcoides</name>
    <dbReference type="NCBI Taxonomy" id="153721"/>
    <lineage>
        <taxon>Bacteria</taxon>
        <taxon>Pseudomonadati</taxon>
        <taxon>Bacteroidota</taxon>
        <taxon>Cytophagia</taxon>
        <taxon>Cytophagales</taxon>
        <taxon>Cytophagaceae</taxon>
        <taxon>Sporocytophaga</taxon>
    </lineage>
</organism>
<dbReference type="Pfam" id="PF01520">
    <property type="entry name" value="Amidase_3"/>
    <property type="match status" value="1"/>
</dbReference>
<dbReference type="Proteomes" id="UP000030185">
    <property type="component" value="Unassembled WGS sequence"/>
</dbReference>
<dbReference type="EMBL" id="BBLT01000010">
    <property type="protein sequence ID" value="GAL86920.1"/>
    <property type="molecule type" value="Genomic_DNA"/>
</dbReference>
<comment type="catalytic activity">
    <reaction evidence="1">
        <text>Hydrolyzes the link between N-acetylmuramoyl residues and L-amino acid residues in certain cell-wall glycopeptides.</text>
        <dbReference type="EC" id="3.5.1.28"/>
    </reaction>
</comment>
<dbReference type="InterPro" id="IPR050695">
    <property type="entry name" value="N-acetylmuramoyl_amidase_3"/>
</dbReference>
<dbReference type="SUPFAM" id="SSF53187">
    <property type="entry name" value="Zn-dependent exopeptidases"/>
    <property type="match status" value="1"/>
</dbReference>
<dbReference type="GO" id="GO:0009253">
    <property type="term" value="P:peptidoglycan catabolic process"/>
    <property type="evidence" value="ECO:0007669"/>
    <property type="project" value="InterPro"/>
</dbReference>